<comment type="similarity">
    <text evidence="2">Belongs to the acyltransferase 3 family.</text>
</comment>
<evidence type="ECO:0000313" key="10">
    <source>
        <dbReference type="Proteomes" id="UP000627369"/>
    </source>
</evidence>
<keyword evidence="3" id="KW-1003">Cell membrane</keyword>
<feature type="transmembrane region" description="Helical" evidence="7">
    <location>
        <begin position="48"/>
        <end position="70"/>
    </location>
</feature>
<dbReference type="GO" id="GO:0009246">
    <property type="term" value="P:enterobacterial common antigen biosynthetic process"/>
    <property type="evidence" value="ECO:0007669"/>
    <property type="project" value="TreeGrafter"/>
</dbReference>
<keyword evidence="4 7" id="KW-0812">Transmembrane</keyword>
<dbReference type="InterPro" id="IPR002656">
    <property type="entry name" value="Acyl_transf_3_dom"/>
</dbReference>
<feature type="transmembrane region" description="Helical" evidence="7">
    <location>
        <begin position="204"/>
        <end position="221"/>
    </location>
</feature>
<dbReference type="GO" id="GO:0005886">
    <property type="term" value="C:plasma membrane"/>
    <property type="evidence" value="ECO:0007669"/>
    <property type="project" value="UniProtKB-SubCell"/>
</dbReference>
<dbReference type="Pfam" id="PF01757">
    <property type="entry name" value="Acyl_transf_3"/>
    <property type="match status" value="1"/>
</dbReference>
<keyword evidence="6 7" id="KW-0472">Membrane</keyword>
<feature type="transmembrane region" description="Helical" evidence="7">
    <location>
        <begin position="127"/>
        <end position="145"/>
    </location>
</feature>
<dbReference type="GO" id="GO:0016413">
    <property type="term" value="F:O-acetyltransferase activity"/>
    <property type="evidence" value="ECO:0007669"/>
    <property type="project" value="TreeGrafter"/>
</dbReference>
<evidence type="ECO:0000256" key="2">
    <source>
        <dbReference type="ARBA" id="ARBA00007400"/>
    </source>
</evidence>
<reference evidence="9" key="1">
    <citation type="journal article" date="2014" name="Int. J. Syst. Evol. Microbiol.">
        <title>Complete genome sequence of Corynebacterium casei LMG S-19264T (=DSM 44701T), isolated from a smear-ripened cheese.</title>
        <authorList>
            <consortium name="US DOE Joint Genome Institute (JGI-PGF)"/>
            <person name="Walter F."/>
            <person name="Albersmeier A."/>
            <person name="Kalinowski J."/>
            <person name="Ruckert C."/>
        </authorList>
    </citation>
    <scope>NUCLEOTIDE SEQUENCE</scope>
    <source>
        <strain evidence="9">CGMCC 4.7398</strain>
    </source>
</reference>
<evidence type="ECO:0000259" key="8">
    <source>
        <dbReference type="Pfam" id="PF01757"/>
    </source>
</evidence>
<dbReference type="PANTHER" id="PTHR40074:SF2">
    <property type="entry name" value="O-ACETYLTRANSFERASE WECH"/>
    <property type="match status" value="1"/>
</dbReference>
<evidence type="ECO:0000256" key="5">
    <source>
        <dbReference type="ARBA" id="ARBA00022989"/>
    </source>
</evidence>
<evidence type="ECO:0000256" key="4">
    <source>
        <dbReference type="ARBA" id="ARBA00022692"/>
    </source>
</evidence>
<reference evidence="9" key="2">
    <citation type="submission" date="2020-09" db="EMBL/GenBank/DDBJ databases">
        <authorList>
            <person name="Sun Q."/>
            <person name="Zhou Y."/>
        </authorList>
    </citation>
    <scope>NUCLEOTIDE SEQUENCE</scope>
    <source>
        <strain evidence="9">CGMCC 4.7398</strain>
    </source>
</reference>
<proteinExistence type="inferred from homology"/>
<evidence type="ECO:0000256" key="6">
    <source>
        <dbReference type="ARBA" id="ARBA00023136"/>
    </source>
</evidence>
<evidence type="ECO:0000313" key="9">
    <source>
        <dbReference type="EMBL" id="GHH72541.1"/>
    </source>
</evidence>
<feature type="transmembrane region" description="Helical" evidence="7">
    <location>
        <begin position="268"/>
        <end position="290"/>
    </location>
</feature>
<gene>
    <name evidence="9" type="ORF">GCM10017772_22290</name>
</gene>
<feature type="transmembrane region" description="Helical" evidence="7">
    <location>
        <begin position="296"/>
        <end position="314"/>
    </location>
</feature>
<comment type="caution">
    <text evidence="9">The sequence shown here is derived from an EMBL/GenBank/DDBJ whole genome shotgun (WGS) entry which is preliminary data.</text>
</comment>
<dbReference type="PANTHER" id="PTHR40074">
    <property type="entry name" value="O-ACETYLTRANSFERASE WECH"/>
    <property type="match status" value="1"/>
</dbReference>
<keyword evidence="10" id="KW-1185">Reference proteome</keyword>
<protein>
    <recommendedName>
        <fullName evidence="8">Acyltransferase 3 domain-containing protein</fullName>
    </recommendedName>
</protein>
<feature type="transmembrane region" description="Helical" evidence="7">
    <location>
        <begin position="9"/>
        <end position="28"/>
    </location>
</feature>
<dbReference type="EMBL" id="BNAS01000003">
    <property type="protein sequence ID" value="GHH72541.1"/>
    <property type="molecule type" value="Genomic_DNA"/>
</dbReference>
<accession>A0A919FVI3</accession>
<keyword evidence="5 7" id="KW-1133">Transmembrane helix</keyword>
<evidence type="ECO:0000256" key="3">
    <source>
        <dbReference type="ARBA" id="ARBA00022475"/>
    </source>
</evidence>
<evidence type="ECO:0000256" key="7">
    <source>
        <dbReference type="SAM" id="Phobius"/>
    </source>
</evidence>
<name>A0A919FVI3_9MICO</name>
<dbReference type="Proteomes" id="UP000627369">
    <property type="component" value="Unassembled WGS sequence"/>
</dbReference>
<dbReference type="RefSeq" id="WP_189669359.1">
    <property type="nucleotide sequence ID" value="NZ_BNAS01000003.1"/>
</dbReference>
<comment type="subcellular location">
    <subcellularLocation>
        <location evidence="1">Cell membrane</location>
        <topology evidence="1">Multi-pass membrane protein</topology>
    </subcellularLocation>
</comment>
<feature type="transmembrane region" description="Helical" evidence="7">
    <location>
        <begin position="82"/>
        <end position="107"/>
    </location>
</feature>
<sequence length="356" mass="39003">MTGPAVREVWIDAGRGIAVLLVVLYHAARWFGVAEWEQVNDYVSSVRMPFFFMISGMLAYRIGVAGLAGTTWRTLWDRRLRLYLWVFVIWEVIGTACYLIGFALRGSPLGFGPMLRDLLLAPVRPQFELWFIWALALFCVTARLLRSLDWRWHLMVAVVPSVIALTDGFDLGNVGWNGALKYYAFFVCGMHLREPLLRFARTPWQARASLSLVWALLAAAVEVSGLRSVVGVYFVLCVVGILAGVALGTFLARSAVLARIGSTTLPVYLGHTPVIILGSSLVVALTGSAAPPGMPGLLLVPAAAAAAIGLSWLTHRWTASGPLRYLYAIPDRLGWKQERPGAEAMTLHDKPGVPDA</sequence>
<evidence type="ECO:0000256" key="1">
    <source>
        <dbReference type="ARBA" id="ARBA00004651"/>
    </source>
</evidence>
<feature type="transmembrane region" description="Helical" evidence="7">
    <location>
        <begin position="233"/>
        <end position="256"/>
    </location>
</feature>
<feature type="domain" description="Acyltransferase 3" evidence="8">
    <location>
        <begin position="9"/>
        <end position="315"/>
    </location>
</feature>
<organism evidence="9 10">
    <name type="scientific">Promicromonospora soli</name>
    <dbReference type="NCBI Taxonomy" id="2035533"/>
    <lineage>
        <taxon>Bacteria</taxon>
        <taxon>Bacillati</taxon>
        <taxon>Actinomycetota</taxon>
        <taxon>Actinomycetes</taxon>
        <taxon>Micrococcales</taxon>
        <taxon>Promicromonosporaceae</taxon>
        <taxon>Promicromonospora</taxon>
    </lineage>
</organism>
<dbReference type="AlphaFoldDB" id="A0A919FVI3"/>